<dbReference type="Proteomes" id="UP001454036">
    <property type="component" value="Unassembled WGS sequence"/>
</dbReference>
<dbReference type="GO" id="GO:0140359">
    <property type="term" value="F:ABC-type transporter activity"/>
    <property type="evidence" value="ECO:0007669"/>
    <property type="project" value="InterPro"/>
</dbReference>
<dbReference type="GO" id="GO:0016020">
    <property type="term" value="C:membrane"/>
    <property type="evidence" value="ECO:0007669"/>
    <property type="project" value="InterPro"/>
</dbReference>
<organism evidence="8 9">
    <name type="scientific">Lithospermum erythrorhizon</name>
    <name type="common">Purple gromwell</name>
    <name type="synonym">Lithospermum officinale var. erythrorhizon</name>
    <dbReference type="NCBI Taxonomy" id="34254"/>
    <lineage>
        <taxon>Eukaryota</taxon>
        <taxon>Viridiplantae</taxon>
        <taxon>Streptophyta</taxon>
        <taxon>Embryophyta</taxon>
        <taxon>Tracheophyta</taxon>
        <taxon>Spermatophyta</taxon>
        <taxon>Magnoliopsida</taxon>
        <taxon>eudicotyledons</taxon>
        <taxon>Gunneridae</taxon>
        <taxon>Pentapetalae</taxon>
        <taxon>asterids</taxon>
        <taxon>lamiids</taxon>
        <taxon>Boraginales</taxon>
        <taxon>Boraginaceae</taxon>
        <taxon>Boraginoideae</taxon>
        <taxon>Lithospermeae</taxon>
        <taxon>Lithospermum</taxon>
    </lineage>
</organism>
<dbReference type="InterPro" id="IPR036640">
    <property type="entry name" value="ABC1_TM_sf"/>
</dbReference>
<evidence type="ECO:0000313" key="9">
    <source>
        <dbReference type="Proteomes" id="UP001454036"/>
    </source>
</evidence>
<evidence type="ECO:0000256" key="5">
    <source>
        <dbReference type="ARBA" id="ARBA00022989"/>
    </source>
</evidence>
<dbReference type="EMBL" id="BAABME010019122">
    <property type="protein sequence ID" value="GAA0156137.1"/>
    <property type="molecule type" value="Genomic_DNA"/>
</dbReference>
<dbReference type="SUPFAM" id="SSF90123">
    <property type="entry name" value="ABC transporter transmembrane region"/>
    <property type="match status" value="1"/>
</dbReference>
<accession>A0AAV3PYV9</accession>
<dbReference type="InterPro" id="IPR050173">
    <property type="entry name" value="ABC_transporter_C-like"/>
</dbReference>
<proteinExistence type="predicted"/>
<keyword evidence="4 8" id="KW-0067">ATP-binding</keyword>
<keyword evidence="9" id="KW-1185">Reference proteome</keyword>
<evidence type="ECO:0000313" key="8">
    <source>
        <dbReference type="EMBL" id="GAA0156137.1"/>
    </source>
</evidence>
<dbReference type="PROSITE" id="PS50929">
    <property type="entry name" value="ABC_TM1F"/>
    <property type="match status" value="1"/>
</dbReference>
<evidence type="ECO:0000256" key="2">
    <source>
        <dbReference type="ARBA" id="ARBA00022692"/>
    </source>
</evidence>
<protein>
    <submittedName>
        <fullName evidence="8">ATP-binding cassette</fullName>
    </submittedName>
</protein>
<evidence type="ECO:0000259" key="7">
    <source>
        <dbReference type="PROSITE" id="PS50929"/>
    </source>
</evidence>
<name>A0AAV3PYV9_LITER</name>
<dbReference type="InterPro" id="IPR011527">
    <property type="entry name" value="ABC1_TM_dom"/>
</dbReference>
<keyword evidence="1" id="KW-0813">Transport</keyword>
<keyword evidence="2" id="KW-0812">Transmembrane</keyword>
<evidence type="ECO:0000256" key="1">
    <source>
        <dbReference type="ARBA" id="ARBA00022448"/>
    </source>
</evidence>
<dbReference type="AlphaFoldDB" id="A0AAV3PYV9"/>
<dbReference type="PANTHER" id="PTHR24223">
    <property type="entry name" value="ATP-BINDING CASSETTE SUB-FAMILY C"/>
    <property type="match status" value="1"/>
</dbReference>
<dbReference type="PANTHER" id="PTHR24223:SF369">
    <property type="entry name" value="ABC TRANSPORTER C FAMILY MEMBER 10"/>
    <property type="match status" value="1"/>
</dbReference>
<comment type="caution">
    <text evidence="8">The sequence shown here is derived from an EMBL/GenBank/DDBJ whole genome shotgun (WGS) entry which is preliminary data.</text>
</comment>
<keyword evidence="6" id="KW-0472">Membrane</keyword>
<reference evidence="8 9" key="1">
    <citation type="submission" date="2024-01" db="EMBL/GenBank/DDBJ databases">
        <title>The complete chloroplast genome sequence of Lithospermum erythrorhizon: insights into the phylogenetic relationship among Boraginaceae species and the maternal lineages of purple gromwells.</title>
        <authorList>
            <person name="Okada T."/>
            <person name="Watanabe K."/>
        </authorList>
    </citation>
    <scope>NUCLEOTIDE SEQUENCE [LARGE SCALE GENOMIC DNA]</scope>
</reference>
<keyword evidence="3" id="KW-0547">Nucleotide-binding</keyword>
<keyword evidence="5" id="KW-1133">Transmembrane helix</keyword>
<evidence type="ECO:0000256" key="4">
    <source>
        <dbReference type="ARBA" id="ARBA00022840"/>
    </source>
</evidence>
<evidence type="ECO:0000256" key="6">
    <source>
        <dbReference type="ARBA" id="ARBA00023136"/>
    </source>
</evidence>
<sequence>MDEESDRKKKRTRGPIYTKVCQRIKDRNRPSYINTRAAAFIIIHILIQHSRSRAAEIGSSLLLFLFRSGFDPYLSTILLHDSCSCEEYNLFHHGAITIRAFKQEERFFQKNLQLIDTSATPFFHYFAANEWLIQRLETLSAIVLASSALCMVLLRRGTFSSGFISMSLSYGLSLNISLCFSIQNQCTLANHIISVERLQQYMNIPSEAPEIIEETRPPANWPAKGKVEIQDLQLSCRSNVIPNTCCYNEQQRL</sequence>
<gene>
    <name evidence="8" type="ORF">LIER_38220</name>
</gene>
<evidence type="ECO:0000256" key="3">
    <source>
        <dbReference type="ARBA" id="ARBA00022741"/>
    </source>
</evidence>
<feature type="domain" description="ABC transmembrane type-1" evidence="7">
    <location>
        <begin position="94"/>
        <end position="190"/>
    </location>
</feature>
<dbReference type="Gene3D" id="1.20.1560.10">
    <property type="entry name" value="ABC transporter type 1, transmembrane domain"/>
    <property type="match status" value="1"/>
</dbReference>
<dbReference type="GO" id="GO:0005524">
    <property type="term" value="F:ATP binding"/>
    <property type="evidence" value="ECO:0007669"/>
    <property type="project" value="UniProtKB-KW"/>
</dbReference>